<dbReference type="RefSeq" id="YP_009042419.1">
    <property type="nucleotide sequence ID" value="NC_024354.1"/>
</dbReference>
<dbReference type="KEGG" id="vg:19686933"/>
<keyword evidence="2" id="KW-1185">Reference proteome</keyword>
<organism evidence="1 2">
    <name type="scientific">Cronobacter phage CR8</name>
    <dbReference type="NCBI Taxonomy" id="1327934"/>
    <lineage>
        <taxon>Viruses</taxon>
        <taxon>Duplodnaviria</taxon>
        <taxon>Heunggongvirae</taxon>
        <taxon>Uroviricota</taxon>
        <taxon>Caudoviricetes</taxon>
        <taxon>Vequintavirinae</taxon>
        <taxon>Certrevirus</taxon>
        <taxon>Certrevirus CR8</taxon>
    </lineage>
</organism>
<protein>
    <submittedName>
        <fullName evidence="1">Uncharacterized protein</fullName>
    </submittedName>
</protein>
<gene>
    <name evidence="1" type="ORF">CR8_182</name>
</gene>
<dbReference type="EMBL" id="KC954774">
    <property type="protein sequence ID" value="AIA64712.1"/>
    <property type="molecule type" value="Genomic_DNA"/>
</dbReference>
<dbReference type="Proteomes" id="UP000026984">
    <property type="component" value="Segment"/>
</dbReference>
<dbReference type="GeneID" id="19686933"/>
<evidence type="ECO:0000313" key="1">
    <source>
        <dbReference type="EMBL" id="AIA64712.1"/>
    </source>
</evidence>
<proteinExistence type="predicted"/>
<name>A0A060AM67_9CAUD</name>
<sequence>MKVKGALWKQFYNDEEFWGSRWHDDTLILFDGVEQEEYDNPADDAVVDVQAGDVYFEAEGFQLAARDTSLEAFYRRWLKIQTTEVLIVTVEKSQAASVKAEIKNITGVKGVK</sequence>
<reference evidence="1 2" key="1">
    <citation type="submission" date="2013-04" db="EMBL/GenBank/DDBJ databases">
        <title>Complete Genome Sequence of Cronobacter sakazakii Bacteriophage CR8.</title>
        <authorList>
            <person name="Kim Y."/>
            <person name="Shin H."/>
            <person name="Ryu S."/>
        </authorList>
    </citation>
    <scope>NUCLEOTIDE SEQUENCE [LARGE SCALE GENOMIC DNA]</scope>
</reference>
<accession>A0A060AM67</accession>
<evidence type="ECO:0000313" key="2">
    <source>
        <dbReference type="Proteomes" id="UP000026984"/>
    </source>
</evidence>